<evidence type="ECO:0000256" key="1">
    <source>
        <dbReference type="PROSITE-ProRule" id="PRU00087"/>
    </source>
</evidence>
<feature type="repeat" description="Filamin" evidence="1">
    <location>
        <begin position="217"/>
        <end position="283"/>
    </location>
</feature>
<dbReference type="RefSeq" id="XP_031560250.1">
    <property type="nucleotide sequence ID" value="XM_031704390.1"/>
</dbReference>
<dbReference type="OrthoDB" id="5960788at2759"/>
<keyword evidence="3" id="KW-0812">Transmembrane</keyword>
<dbReference type="Gene3D" id="2.60.40.10">
    <property type="entry name" value="Immunoglobulins"/>
    <property type="match status" value="1"/>
</dbReference>
<dbReference type="InterPro" id="IPR017868">
    <property type="entry name" value="Filamin/ABP280_repeat-like"/>
</dbReference>
<sequence length="612" mass="70505">MSYYVESNALPSVLHEDDNTGNDFETLLNLSSAARNERNPEDDARDRVGNARSPAGNAHRNVDTTRSPAGNAQSRGTNDDEGGLSSYLRCPQELRNNVCQMCREIRIRIHRSITIRGVPRLFLLRRLFCLYWIIVVSLLIYLKLYFPLYLISTVSRNTLEEFRGDWCRVREARTKWLSLLSPCDGNTRWGNQLEGWSEENSTDPIMSYISLMTINPAGEFSRISIQSQTTSGYPKSIGGDSWVVHVRGPSTLAPTVIDHGNGTYEALFLVMEPGKYWVHVYLDYTLCNGYKDPPDYWFAKGNEHGSNQQQGILGSERHYLHQPLWQGIPLAIEVPQARGPLRKDEFLSYSHVSCGDQCALLWDGYGRWTNGTWAPYISEPIPRDPVPRRREGVLWIYGDSNAVRFYKSIQYRHLCTLIFKHCNFTYNWVYNIHNSTIEKNRRNFMDIDHERIIQELKTVLYRPEVNESKSVLVLNFGLHFVASINFTSYKRLVNKTIDLLAETLQDDGISRRRFQGNVVWKSTSAINRYKLQNPFYQGRRFMTQQRILLFNSYATWAMCRAGIKVLDVYPISNSYPDGTGDRHGGRDAVHYRGNVFDSVISLLERFYGGPDF</sequence>
<dbReference type="InterPro" id="IPR013783">
    <property type="entry name" value="Ig-like_fold"/>
</dbReference>
<keyword evidence="3" id="KW-0472">Membrane</keyword>
<proteinExistence type="predicted"/>
<keyword evidence="3" id="KW-1133">Transmembrane helix</keyword>
<dbReference type="Pfam" id="PF00630">
    <property type="entry name" value="Filamin"/>
    <property type="match status" value="1"/>
</dbReference>
<evidence type="ECO:0000256" key="3">
    <source>
        <dbReference type="SAM" id="Phobius"/>
    </source>
</evidence>
<reference evidence="5" key="1">
    <citation type="submission" date="2025-08" db="UniProtKB">
        <authorList>
            <consortium name="RefSeq"/>
        </authorList>
    </citation>
    <scope>IDENTIFICATION</scope>
    <source>
        <tissue evidence="5">Tentacle</tissue>
    </source>
</reference>
<protein>
    <submittedName>
        <fullName evidence="5">Uncharacterized protein LOC116296382</fullName>
    </submittedName>
</protein>
<evidence type="ECO:0000313" key="4">
    <source>
        <dbReference type="Proteomes" id="UP000515163"/>
    </source>
</evidence>
<dbReference type="KEGG" id="aten:116296382"/>
<organism evidence="4 5">
    <name type="scientific">Actinia tenebrosa</name>
    <name type="common">Australian red waratah sea anemone</name>
    <dbReference type="NCBI Taxonomy" id="6105"/>
    <lineage>
        <taxon>Eukaryota</taxon>
        <taxon>Metazoa</taxon>
        <taxon>Cnidaria</taxon>
        <taxon>Anthozoa</taxon>
        <taxon>Hexacorallia</taxon>
        <taxon>Actiniaria</taxon>
        <taxon>Actiniidae</taxon>
        <taxon>Actinia</taxon>
    </lineage>
</organism>
<keyword evidence="4" id="KW-1185">Reference proteome</keyword>
<dbReference type="PANTHER" id="PTHR16165:SF5">
    <property type="entry name" value="NXPE FAMILY MEMBER 3"/>
    <property type="match status" value="1"/>
</dbReference>
<evidence type="ECO:0000256" key="2">
    <source>
        <dbReference type="SAM" id="MobiDB-lite"/>
    </source>
</evidence>
<dbReference type="PANTHER" id="PTHR16165">
    <property type="entry name" value="NXPE FAMILY MEMBER"/>
    <property type="match status" value="1"/>
</dbReference>
<dbReference type="InterPro" id="IPR014756">
    <property type="entry name" value="Ig_E-set"/>
</dbReference>
<evidence type="ECO:0000313" key="5">
    <source>
        <dbReference type="RefSeq" id="XP_031560250.1"/>
    </source>
</evidence>
<gene>
    <name evidence="5" type="primary">LOC116296382</name>
</gene>
<feature type="compositionally biased region" description="Polar residues" evidence="2">
    <location>
        <begin position="64"/>
        <end position="76"/>
    </location>
</feature>
<dbReference type="GeneID" id="116296382"/>
<dbReference type="InParanoid" id="A0A6P8I6B0"/>
<dbReference type="SUPFAM" id="SSF81296">
    <property type="entry name" value="E set domains"/>
    <property type="match status" value="1"/>
</dbReference>
<dbReference type="AlphaFoldDB" id="A0A6P8I6B0"/>
<feature type="transmembrane region" description="Helical" evidence="3">
    <location>
        <begin position="129"/>
        <end position="150"/>
    </location>
</feature>
<dbReference type="Proteomes" id="UP000515163">
    <property type="component" value="Unplaced"/>
</dbReference>
<dbReference type="PROSITE" id="PS50194">
    <property type="entry name" value="FILAMIN_REPEAT"/>
    <property type="match status" value="1"/>
</dbReference>
<feature type="compositionally biased region" description="Basic and acidic residues" evidence="2">
    <location>
        <begin position="35"/>
        <end position="49"/>
    </location>
</feature>
<feature type="region of interest" description="Disordered" evidence="2">
    <location>
        <begin position="31"/>
        <end position="84"/>
    </location>
</feature>
<name>A0A6P8I6B0_ACTTE</name>
<accession>A0A6P8I6B0</accession>